<accession>Q4SUQ5</accession>
<feature type="repeat" description="ANK" evidence="4">
    <location>
        <begin position="115"/>
        <end position="147"/>
    </location>
</feature>
<dbReference type="SUPFAM" id="SSF47769">
    <property type="entry name" value="SAM/Pointed domain"/>
    <property type="match status" value="2"/>
</dbReference>
<dbReference type="InterPro" id="IPR001660">
    <property type="entry name" value="SAM"/>
</dbReference>
<dbReference type="PROSITE" id="PS50088">
    <property type="entry name" value="ANK_REPEAT"/>
    <property type="match status" value="4"/>
</dbReference>
<dbReference type="InterPro" id="IPR035497">
    <property type="entry name" value="Caskin1/2_SAM_1"/>
</dbReference>
<dbReference type="PROSITE" id="PS50297">
    <property type="entry name" value="ANK_REP_REGION"/>
    <property type="match status" value="4"/>
</dbReference>
<dbReference type="PANTHER" id="PTHR24174">
    <property type="entry name" value="ANKYRIN REPEAT AND STERILE ALPHA MOTIF DOMAIN-CONTAINING PROTEIN 1"/>
    <property type="match status" value="1"/>
</dbReference>
<dbReference type="Pfam" id="PF00023">
    <property type="entry name" value="Ank"/>
    <property type="match status" value="1"/>
</dbReference>
<feature type="repeat" description="ANK" evidence="4">
    <location>
        <begin position="86"/>
        <end position="114"/>
    </location>
</feature>
<protein>
    <submittedName>
        <fullName evidence="9">(spotted green pufferfish) hypothetical protein</fullName>
    </submittedName>
</protein>
<feature type="compositionally biased region" description="Low complexity" evidence="6">
    <location>
        <begin position="982"/>
        <end position="992"/>
    </location>
</feature>
<dbReference type="Pfam" id="PF00536">
    <property type="entry name" value="SAM_1"/>
    <property type="match status" value="2"/>
</dbReference>
<dbReference type="Pfam" id="PF16907">
    <property type="entry name" value="Caskin-Pro-rich"/>
    <property type="match status" value="1"/>
</dbReference>
<dbReference type="InterPro" id="IPR035498">
    <property type="entry name" value="Caskin1/2_SAM_2"/>
</dbReference>
<reference evidence="9" key="2">
    <citation type="submission" date="2004-02" db="EMBL/GenBank/DDBJ databases">
        <authorList>
            <consortium name="Genoscope"/>
            <consortium name="Whitehead Institute Centre for Genome Research"/>
        </authorList>
    </citation>
    <scope>NUCLEOTIDE SEQUENCE</scope>
</reference>
<dbReference type="PROSITE" id="PS50105">
    <property type="entry name" value="SAM_DOMAIN"/>
    <property type="match status" value="2"/>
</dbReference>
<feature type="repeat" description="ANK" evidence="4">
    <location>
        <begin position="48"/>
        <end position="80"/>
    </location>
</feature>
<feature type="repeat" description="ANK" evidence="4">
    <location>
        <begin position="282"/>
        <end position="314"/>
    </location>
</feature>
<sequence>LGPEQELLQAVKSADLQTTTKLLSKLRTSRSKLLGSTKRLNINYQDSDGFSALHHAALTGTTELLSALLEAQATVDIKDSNGCMRPLHYAAWQGKAESVLTLLRAGASVNGASLDGHIPLHLAAQYGHHQVSEMLLQHQSNPCLVNKAKKTPLDLACEFGRVQVSWAPACRGWASSSRLLILPLWLLPPVAPPPRWLSCCSAVTWWWRCWRESARSRLTPPSPPRSTWPPATATKTSYSEPADPFGSMFAPHPEVTCFRCGLTLGSSRLLLKASIDINKTTKSGTALHEASLYGKTEVVRLLLDAGVDVNIRNTYNQTALDIVNQFTTSHASRDIKQLLRGAPLDGADPSGRSQRLGSPPVSSSDATGVLQVRALKDYWNLHDPTALNIRAGDVITVLEQHVDGRWKGHIHDAQRGMDRVGFFPPSMVEVISRRNGGSPSWSPSLGPSESLCLLGCSLASEEIWVLRKLSYAGDRSSVGSTGSVGSTRSAGSGQSTESGNAPAGLQPSGSHHDTASKVQQPSSFLLSGEAGGAQLLPAVCPSAAAAGGKAPMAAQPAEVCGVRLLQDAEAIYQWLSDFQLEHYTGNFVSAGYDVPTISRMTPEDLTAIGVTKPGHRKKISMEITNLNIPEWLPEFIPSDLGEWLSAIGLSQYHKKLSENGYDSISIVKDLTWEDLQEIGITKLGHQKKLMLAVKKLCDIQKVLLQAESGPGTLRRKAPRALQLVAIEAPDSSGECSSPRTPRMQTFQDSELSAELQTAMSSHSGGCEQSLAIKKAAGMSRSQESMDTRSRGSGRSQDPTASSTPHSWSQESLDPSLGKERDLPEGYDQRPLQQQVQPKQVPLGTATVFKYPAVPAKPKLAGTSGVAPRGSPALRGFSYLRSHSGSTDMSPPLKDRESNTTTPPKSRAQSLTRYALSDGEPEEDEEEPALPPAHLSSYATLTRKPGRSQLARLKSSPEKNVGRSQSFAVRARKKGPPPPPPKRLSSVSSSTSG</sequence>
<dbReference type="FunFam" id="1.10.150.50:FF:000032">
    <property type="entry name" value="caskin-1 isoform X1"/>
    <property type="match status" value="1"/>
</dbReference>
<dbReference type="CDD" id="cd09498">
    <property type="entry name" value="SAM_caskin1_2_repeat2"/>
    <property type="match status" value="1"/>
</dbReference>
<dbReference type="SMART" id="SM00326">
    <property type="entry name" value="SH3"/>
    <property type="match status" value="1"/>
</dbReference>
<feature type="region of interest" description="Disordered" evidence="6">
    <location>
        <begin position="216"/>
        <end position="235"/>
    </location>
</feature>
<feature type="region of interest" description="Disordered" evidence="6">
    <location>
        <begin position="341"/>
        <end position="365"/>
    </location>
</feature>
<feature type="compositionally biased region" description="Low complexity" evidence="6">
    <location>
        <begin position="475"/>
        <end position="493"/>
    </location>
</feature>
<dbReference type="Pfam" id="PF16600">
    <property type="entry name" value="Caskin1-CID"/>
    <property type="match status" value="1"/>
</dbReference>
<dbReference type="InterPro" id="IPR002110">
    <property type="entry name" value="Ankyrin_rpt"/>
</dbReference>
<feature type="compositionally biased region" description="Polar residues" evidence="6">
    <location>
        <begin position="898"/>
        <end position="911"/>
    </location>
</feature>
<feature type="compositionally biased region" description="Basic and acidic residues" evidence="6">
    <location>
        <begin position="816"/>
        <end position="827"/>
    </location>
</feature>
<keyword evidence="1 5" id="KW-0728">SH3 domain</keyword>
<reference evidence="9" key="1">
    <citation type="journal article" date="2004" name="Nature">
        <title>Genome duplication in the teleost fish Tetraodon nigroviridis reveals the early vertebrate proto-karyotype.</title>
        <authorList>
            <person name="Jaillon O."/>
            <person name="Aury J.-M."/>
            <person name="Brunet F."/>
            <person name="Petit J.-L."/>
            <person name="Stange-Thomann N."/>
            <person name="Mauceli E."/>
            <person name="Bouneau L."/>
            <person name="Fischer C."/>
            <person name="Ozouf-Costaz C."/>
            <person name="Bernot A."/>
            <person name="Nicaud S."/>
            <person name="Jaffe D."/>
            <person name="Fisher S."/>
            <person name="Lutfalla G."/>
            <person name="Dossat C."/>
            <person name="Segurens B."/>
            <person name="Dasilva C."/>
            <person name="Salanoubat M."/>
            <person name="Levy M."/>
            <person name="Boudet N."/>
            <person name="Castellano S."/>
            <person name="Anthouard V."/>
            <person name="Jubin C."/>
            <person name="Castelli V."/>
            <person name="Katinka M."/>
            <person name="Vacherie B."/>
            <person name="Biemont C."/>
            <person name="Skalli Z."/>
            <person name="Cattolico L."/>
            <person name="Poulain J."/>
            <person name="De Berardinis V."/>
            <person name="Cruaud C."/>
            <person name="Duprat S."/>
            <person name="Brottier P."/>
            <person name="Coutanceau J.-P."/>
            <person name="Gouzy J."/>
            <person name="Parra G."/>
            <person name="Lardier G."/>
            <person name="Chapple C."/>
            <person name="McKernan K.J."/>
            <person name="McEwan P."/>
            <person name="Bosak S."/>
            <person name="Kellis M."/>
            <person name="Volff J.-N."/>
            <person name="Guigo R."/>
            <person name="Zody M.C."/>
            <person name="Mesirov J."/>
            <person name="Lindblad-Toh K."/>
            <person name="Birren B."/>
            <person name="Nusbaum C."/>
            <person name="Kahn D."/>
            <person name="Robinson-Rechavi M."/>
            <person name="Laudet V."/>
            <person name="Schachter V."/>
            <person name="Quetier F."/>
            <person name="Saurin W."/>
            <person name="Scarpelli C."/>
            <person name="Wincker P."/>
            <person name="Lander E.S."/>
            <person name="Weissenbach J."/>
            <person name="Roest Crollius H."/>
        </authorList>
    </citation>
    <scope>NUCLEOTIDE SEQUENCE [LARGE SCALE GENOMIC DNA]</scope>
</reference>
<dbReference type="InterPro" id="IPR032232">
    <property type="entry name" value="Caskin1-CID"/>
</dbReference>
<feature type="non-terminal residue" evidence="9">
    <location>
        <position position="1"/>
    </location>
</feature>
<dbReference type="PROSITE" id="PS50002">
    <property type="entry name" value="SH3"/>
    <property type="match status" value="1"/>
</dbReference>
<dbReference type="Pfam" id="PF12796">
    <property type="entry name" value="Ank_2"/>
    <property type="match status" value="1"/>
</dbReference>
<comment type="caution">
    <text evidence="9">The sequence shown here is derived from an EMBL/GenBank/DDBJ whole genome shotgun (WGS) entry which is preliminary data.</text>
</comment>
<organism evidence="9">
    <name type="scientific">Tetraodon nigroviridis</name>
    <name type="common">Spotted green pufferfish</name>
    <name type="synonym">Chelonodon nigroviridis</name>
    <dbReference type="NCBI Taxonomy" id="99883"/>
    <lineage>
        <taxon>Eukaryota</taxon>
        <taxon>Metazoa</taxon>
        <taxon>Chordata</taxon>
        <taxon>Craniata</taxon>
        <taxon>Vertebrata</taxon>
        <taxon>Euteleostomi</taxon>
        <taxon>Actinopterygii</taxon>
        <taxon>Neopterygii</taxon>
        <taxon>Teleostei</taxon>
        <taxon>Neoteleostei</taxon>
        <taxon>Acanthomorphata</taxon>
        <taxon>Eupercaria</taxon>
        <taxon>Tetraodontiformes</taxon>
        <taxon>Tetradontoidea</taxon>
        <taxon>Tetraodontidae</taxon>
        <taxon>Tetraodon</taxon>
    </lineage>
</organism>
<feature type="compositionally biased region" description="Low complexity" evidence="6">
    <location>
        <begin position="828"/>
        <end position="839"/>
    </location>
</feature>
<keyword evidence="2" id="KW-0677">Repeat</keyword>
<feature type="compositionally biased region" description="Polar residues" evidence="6">
    <location>
        <begin position="733"/>
        <end position="763"/>
    </location>
</feature>
<dbReference type="OrthoDB" id="6156898at2759"/>
<dbReference type="EMBL" id="CAAE01013844">
    <property type="protein sequence ID" value="CAF95627.1"/>
    <property type="molecule type" value="Genomic_DNA"/>
</dbReference>
<feature type="region of interest" description="Disordered" evidence="6">
    <location>
        <begin position="474"/>
        <end position="519"/>
    </location>
</feature>
<dbReference type="InterPro" id="IPR036770">
    <property type="entry name" value="Ankyrin_rpt-contain_sf"/>
</dbReference>
<feature type="domain" description="SAM" evidence="8">
    <location>
        <begin position="635"/>
        <end position="699"/>
    </location>
</feature>
<evidence type="ECO:0000259" key="7">
    <source>
        <dbReference type="PROSITE" id="PS50002"/>
    </source>
</evidence>
<feature type="compositionally biased region" description="Polar residues" evidence="6">
    <location>
        <begin position="790"/>
        <end position="812"/>
    </location>
</feature>
<name>Q4SUQ5_TETNG</name>
<feature type="compositionally biased region" description="Polar residues" evidence="6">
    <location>
        <begin position="351"/>
        <end position="365"/>
    </location>
</feature>
<evidence type="ECO:0000256" key="1">
    <source>
        <dbReference type="ARBA" id="ARBA00022443"/>
    </source>
</evidence>
<dbReference type="InterPro" id="IPR035499">
    <property type="entry name" value="Caskin2_SH3"/>
</dbReference>
<dbReference type="FunFam" id="2.30.30.40:FF:000062">
    <property type="entry name" value="caskin-2 isoform X1"/>
    <property type="match status" value="1"/>
</dbReference>
<dbReference type="KEGG" id="tng:GSTEN00012353G001"/>
<evidence type="ECO:0000313" key="9">
    <source>
        <dbReference type="EMBL" id="CAF95627.1"/>
    </source>
</evidence>
<dbReference type="SMART" id="SM00454">
    <property type="entry name" value="SAM"/>
    <property type="match status" value="2"/>
</dbReference>
<dbReference type="InterPro" id="IPR036028">
    <property type="entry name" value="SH3-like_dom_sf"/>
</dbReference>
<feature type="domain" description="SH3" evidence="7">
    <location>
        <begin position="367"/>
        <end position="433"/>
    </location>
</feature>
<dbReference type="SUPFAM" id="SSF50044">
    <property type="entry name" value="SH3-domain"/>
    <property type="match status" value="1"/>
</dbReference>
<dbReference type="Gene3D" id="2.30.30.40">
    <property type="entry name" value="SH3 Domains"/>
    <property type="match status" value="1"/>
</dbReference>
<evidence type="ECO:0000256" key="4">
    <source>
        <dbReference type="PROSITE-ProRule" id="PRU00023"/>
    </source>
</evidence>
<evidence type="ECO:0000256" key="3">
    <source>
        <dbReference type="ARBA" id="ARBA00023043"/>
    </source>
</evidence>
<evidence type="ECO:0000256" key="6">
    <source>
        <dbReference type="SAM" id="MobiDB-lite"/>
    </source>
</evidence>
<proteinExistence type="predicted"/>
<evidence type="ECO:0000259" key="8">
    <source>
        <dbReference type="PROSITE" id="PS50105"/>
    </source>
</evidence>
<keyword evidence="3 4" id="KW-0040">ANK repeat</keyword>
<dbReference type="Gene3D" id="1.10.150.50">
    <property type="entry name" value="Transcription Factor, Ets-1"/>
    <property type="match status" value="2"/>
</dbReference>
<evidence type="ECO:0000256" key="5">
    <source>
        <dbReference type="PROSITE-ProRule" id="PRU00192"/>
    </source>
</evidence>
<dbReference type="InterPro" id="IPR001452">
    <property type="entry name" value="SH3_domain"/>
</dbReference>
<gene>
    <name evidence="9" type="ORF">GSTENG00012353001</name>
</gene>
<feature type="non-terminal residue" evidence="9">
    <location>
        <position position="992"/>
    </location>
</feature>
<dbReference type="CDD" id="cd12063">
    <property type="entry name" value="SH3_Caskin2"/>
    <property type="match status" value="1"/>
</dbReference>
<feature type="region of interest" description="Disordered" evidence="6">
    <location>
        <begin position="856"/>
        <end position="992"/>
    </location>
</feature>
<dbReference type="PANTHER" id="PTHR24174:SF18">
    <property type="entry name" value="CASKIN-2"/>
    <property type="match status" value="1"/>
</dbReference>
<feature type="domain" description="SAM" evidence="8">
    <location>
        <begin position="566"/>
        <end position="629"/>
    </location>
</feature>
<dbReference type="FunFam" id="1.10.150.50:FF:000028">
    <property type="entry name" value="caskin-2 isoform X2"/>
    <property type="match status" value="1"/>
</dbReference>
<dbReference type="Pfam" id="PF13857">
    <property type="entry name" value="Ank_5"/>
    <property type="match status" value="1"/>
</dbReference>
<dbReference type="InterPro" id="IPR033635">
    <property type="entry name" value="ANKS1/Caskin"/>
</dbReference>
<dbReference type="PRINTS" id="PR01415">
    <property type="entry name" value="ANKYRIN"/>
</dbReference>
<dbReference type="Gene3D" id="1.25.40.20">
    <property type="entry name" value="Ankyrin repeat-containing domain"/>
    <property type="match status" value="2"/>
</dbReference>
<feature type="compositionally biased region" description="Acidic residues" evidence="6">
    <location>
        <begin position="918"/>
        <end position="927"/>
    </location>
</feature>
<dbReference type="AlphaFoldDB" id="Q4SUQ5"/>
<feature type="region of interest" description="Disordered" evidence="6">
    <location>
        <begin position="728"/>
        <end position="839"/>
    </location>
</feature>
<dbReference type="CDD" id="cd09497">
    <property type="entry name" value="SAM_caskin1_2_repeat1"/>
    <property type="match status" value="1"/>
</dbReference>
<evidence type="ECO:0000256" key="2">
    <source>
        <dbReference type="ARBA" id="ARBA00022737"/>
    </source>
</evidence>
<dbReference type="Pfam" id="PF07653">
    <property type="entry name" value="SH3_2"/>
    <property type="match status" value="1"/>
</dbReference>
<dbReference type="InterPro" id="IPR013761">
    <property type="entry name" value="SAM/pointed_sf"/>
</dbReference>
<dbReference type="SUPFAM" id="SSF48403">
    <property type="entry name" value="Ankyrin repeat"/>
    <property type="match status" value="2"/>
</dbReference>
<dbReference type="SMART" id="SM00248">
    <property type="entry name" value="ANK"/>
    <property type="match status" value="4"/>
</dbReference>